<name>A0A914LUH9_MELIC</name>
<sequence length="56" mass="6435">MKIVNWVPMIDCCALSRSFIRENCKWVSLDSVPGFLLSCFLKILCRLCIVRSHVSC</sequence>
<protein>
    <submittedName>
        <fullName evidence="2">Candidate secreted effector</fullName>
    </submittedName>
</protein>
<reference evidence="2" key="1">
    <citation type="submission" date="2022-11" db="UniProtKB">
        <authorList>
            <consortium name="WormBaseParasite"/>
        </authorList>
    </citation>
    <scope>IDENTIFICATION</scope>
</reference>
<dbReference type="Proteomes" id="UP000887563">
    <property type="component" value="Unplaced"/>
</dbReference>
<dbReference type="WBParaSite" id="Minc3s00903g18707">
    <property type="protein sequence ID" value="Minc3s00903g18707"/>
    <property type="gene ID" value="Minc3s00903g18707"/>
</dbReference>
<accession>A0A914LUH9</accession>
<organism evidence="1 2">
    <name type="scientific">Meloidogyne incognita</name>
    <name type="common">Southern root-knot nematode worm</name>
    <name type="synonym">Oxyuris incognita</name>
    <dbReference type="NCBI Taxonomy" id="6306"/>
    <lineage>
        <taxon>Eukaryota</taxon>
        <taxon>Metazoa</taxon>
        <taxon>Ecdysozoa</taxon>
        <taxon>Nematoda</taxon>
        <taxon>Chromadorea</taxon>
        <taxon>Rhabditida</taxon>
        <taxon>Tylenchina</taxon>
        <taxon>Tylenchomorpha</taxon>
        <taxon>Tylenchoidea</taxon>
        <taxon>Meloidogynidae</taxon>
        <taxon>Meloidogyninae</taxon>
        <taxon>Meloidogyne</taxon>
        <taxon>Meloidogyne incognita group</taxon>
    </lineage>
</organism>
<dbReference type="AlphaFoldDB" id="A0A914LUH9"/>
<evidence type="ECO:0000313" key="1">
    <source>
        <dbReference type="Proteomes" id="UP000887563"/>
    </source>
</evidence>
<keyword evidence="1" id="KW-1185">Reference proteome</keyword>
<evidence type="ECO:0000313" key="2">
    <source>
        <dbReference type="WBParaSite" id="Minc3s00903g18707"/>
    </source>
</evidence>
<proteinExistence type="predicted"/>